<proteinExistence type="predicted"/>
<dbReference type="Proteomes" id="UP000004283">
    <property type="component" value="Unassembled WGS sequence"/>
</dbReference>
<gene>
    <name evidence="2" type="ORF">HMPREF0555_0001</name>
</gene>
<name>C2KH85_LEUMC</name>
<dbReference type="HOGENOM" id="CLU_3301302_0_0_9"/>
<comment type="caution">
    <text evidence="2">The sequence shown here is derived from an EMBL/GenBank/DDBJ whole genome shotgun (WGS) entry which is preliminary data.</text>
</comment>
<feature type="compositionally biased region" description="Basic and acidic residues" evidence="1">
    <location>
        <begin position="1"/>
        <end position="23"/>
    </location>
</feature>
<evidence type="ECO:0000256" key="1">
    <source>
        <dbReference type="SAM" id="MobiDB-lite"/>
    </source>
</evidence>
<sequence>MREKSLEEDNKKKLEKEKDKNNDQAHLQTSKGIWIVFVTI</sequence>
<feature type="region of interest" description="Disordered" evidence="1">
    <location>
        <begin position="1"/>
        <end position="25"/>
    </location>
</feature>
<protein>
    <submittedName>
        <fullName evidence="2">Uncharacterized protein</fullName>
    </submittedName>
</protein>
<accession>C2KH85</accession>
<evidence type="ECO:0000313" key="2">
    <source>
        <dbReference type="EMBL" id="EEJ43363.1"/>
    </source>
</evidence>
<dbReference type="EMBL" id="ACKV01000001">
    <property type="protein sequence ID" value="EEJ43363.1"/>
    <property type="molecule type" value="Genomic_DNA"/>
</dbReference>
<organism evidence="2 3">
    <name type="scientific">Leuconostoc mesenteroides subsp. cremoris ATCC 19254</name>
    <dbReference type="NCBI Taxonomy" id="586220"/>
    <lineage>
        <taxon>Bacteria</taxon>
        <taxon>Bacillati</taxon>
        <taxon>Bacillota</taxon>
        <taxon>Bacilli</taxon>
        <taxon>Lactobacillales</taxon>
        <taxon>Lactobacillaceae</taxon>
        <taxon>Leuconostoc</taxon>
    </lineage>
</organism>
<dbReference type="AlphaFoldDB" id="C2KH85"/>
<evidence type="ECO:0000313" key="3">
    <source>
        <dbReference type="Proteomes" id="UP000004283"/>
    </source>
</evidence>
<feature type="non-terminal residue" evidence="2">
    <location>
        <position position="40"/>
    </location>
</feature>
<reference evidence="2 3" key="1">
    <citation type="submission" date="2009-04" db="EMBL/GenBank/DDBJ databases">
        <authorList>
            <person name="Qin X."/>
            <person name="Bachman B."/>
            <person name="Battles P."/>
            <person name="Bell A."/>
            <person name="Bess C."/>
            <person name="Bickham C."/>
            <person name="Chaboub L."/>
            <person name="Chen D."/>
            <person name="Coyle M."/>
            <person name="Deiros D.R."/>
            <person name="Dinh H."/>
            <person name="Forbes L."/>
            <person name="Fowler G."/>
            <person name="Francisco L."/>
            <person name="Fu Q."/>
            <person name="Gubbala S."/>
            <person name="Hale W."/>
            <person name="Han Y."/>
            <person name="Hemphill L."/>
            <person name="Highlander S.K."/>
            <person name="Hirani K."/>
            <person name="Hogues M."/>
            <person name="Jackson L."/>
            <person name="Jakkamsetti A."/>
            <person name="Javaid M."/>
            <person name="Jiang H."/>
            <person name="Korchina V."/>
            <person name="Kovar C."/>
            <person name="Lara F."/>
            <person name="Lee S."/>
            <person name="Mata R."/>
            <person name="Mathew T."/>
            <person name="Moen C."/>
            <person name="Morales K."/>
            <person name="Munidasa M."/>
            <person name="Nazareth L."/>
            <person name="Ngo R."/>
            <person name="Nguyen L."/>
            <person name="Okwuonu G."/>
            <person name="Ongeri F."/>
            <person name="Patil S."/>
            <person name="Petrosino J."/>
            <person name="Pham C."/>
            <person name="Pham P."/>
            <person name="Pu L.-L."/>
            <person name="Puazo M."/>
            <person name="Raj R."/>
            <person name="Reid J."/>
            <person name="Rouhana J."/>
            <person name="Saada N."/>
            <person name="Shang Y."/>
            <person name="Simmons D."/>
            <person name="Thornton R."/>
            <person name="Warren J."/>
            <person name="Weissenberger G."/>
            <person name="Zhang J."/>
            <person name="Zhang L."/>
            <person name="Zhou C."/>
            <person name="Zhu D."/>
            <person name="Muzny D."/>
            <person name="Worley K."/>
            <person name="Gibbs R."/>
        </authorList>
    </citation>
    <scope>NUCLEOTIDE SEQUENCE [LARGE SCALE GENOMIC DNA]</scope>
    <source>
        <strain evidence="2 3">ATCC 19254</strain>
    </source>
</reference>